<keyword evidence="1" id="KW-0175">Coiled coil</keyword>
<comment type="caution">
    <text evidence="2">The sequence shown here is derived from an EMBL/GenBank/DDBJ whole genome shotgun (WGS) entry which is preliminary data.</text>
</comment>
<evidence type="ECO:0000313" key="3">
    <source>
        <dbReference type="Proteomes" id="UP000762676"/>
    </source>
</evidence>
<protein>
    <submittedName>
        <fullName evidence="2">Uncharacterized protein</fullName>
    </submittedName>
</protein>
<accession>A0AAV4IQB4</accession>
<reference evidence="2 3" key="1">
    <citation type="journal article" date="2021" name="Elife">
        <title>Chloroplast acquisition without the gene transfer in kleptoplastic sea slugs, Plakobranchus ocellatus.</title>
        <authorList>
            <person name="Maeda T."/>
            <person name="Takahashi S."/>
            <person name="Yoshida T."/>
            <person name="Shimamura S."/>
            <person name="Takaki Y."/>
            <person name="Nagai Y."/>
            <person name="Toyoda A."/>
            <person name="Suzuki Y."/>
            <person name="Arimoto A."/>
            <person name="Ishii H."/>
            <person name="Satoh N."/>
            <person name="Nishiyama T."/>
            <person name="Hasebe M."/>
            <person name="Maruyama T."/>
            <person name="Minagawa J."/>
            <person name="Obokata J."/>
            <person name="Shigenobu S."/>
        </authorList>
    </citation>
    <scope>NUCLEOTIDE SEQUENCE [LARGE SCALE GENOMIC DNA]</scope>
</reference>
<dbReference type="EMBL" id="BMAT01006418">
    <property type="protein sequence ID" value="GFS12391.1"/>
    <property type="molecule type" value="Genomic_DNA"/>
</dbReference>
<dbReference type="AlphaFoldDB" id="A0AAV4IQB4"/>
<proteinExistence type="predicted"/>
<evidence type="ECO:0000313" key="2">
    <source>
        <dbReference type="EMBL" id="GFS12391.1"/>
    </source>
</evidence>
<feature type="coiled-coil region" evidence="1">
    <location>
        <begin position="67"/>
        <end position="98"/>
    </location>
</feature>
<organism evidence="2 3">
    <name type="scientific">Elysia marginata</name>
    <dbReference type="NCBI Taxonomy" id="1093978"/>
    <lineage>
        <taxon>Eukaryota</taxon>
        <taxon>Metazoa</taxon>
        <taxon>Spiralia</taxon>
        <taxon>Lophotrochozoa</taxon>
        <taxon>Mollusca</taxon>
        <taxon>Gastropoda</taxon>
        <taxon>Heterobranchia</taxon>
        <taxon>Euthyneura</taxon>
        <taxon>Panpulmonata</taxon>
        <taxon>Sacoglossa</taxon>
        <taxon>Placobranchoidea</taxon>
        <taxon>Plakobranchidae</taxon>
        <taxon>Elysia</taxon>
    </lineage>
</organism>
<keyword evidence="3" id="KW-1185">Reference proteome</keyword>
<dbReference type="Proteomes" id="UP000762676">
    <property type="component" value="Unassembled WGS sequence"/>
</dbReference>
<gene>
    <name evidence="2" type="ORF">ElyMa_003110300</name>
</gene>
<name>A0AAV4IQB4_9GAST</name>
<evidence type="ECO:0000256" key="1">
    <source>
        <dbReference type="SAM" id="Coils"/>
    </source>
</evidence>
<sequence>MLELLSMLRPLTTWQMLLGVCLLDLALIAVRLSWPEESTTAAAALSQQREKRLQYRQQQLRELLAHHSDLARQVADSKRQLEENRQQLQTLMADQASMAAADAEQLRLLTRGVEDVELGVAALLAKRSGQSGSKIRQNATHAELVT</sequence>